<dbReference type="Pfam" id="PF04083">
    <property type="entry name" value="Abhydro_lipase"/>
    <property type="match status" value="1"/>
</dbReference>
<evidence type="ECO:0000256" key="1">
    <source>
        <dbReference type="ARBA" id="ARBA00010701"/>
    </source>
</evidence>
<comment type="caution">
    <text evidence="11">The sequence shown here is derived from an EMBL/GenBank/DDBJ whole genome shotgun (WGS) entry which is preliminary data.</text>
</comment>
<dbReference type="GO" id="GO:0016042">
    <property type="term" value="P:lipid catabolic process"/>
    <property type="evidence" value="ECO:0007669"/>
    <property type="project" value="UniProtKB-KW"/>
</dbReference>
<dbReference type="PIRSF" id="PIRSF000862">
    <property type="entry name" value="Steryl_ester_lip"/>
    <property type="match status" value="1"/>
</dbReference>
<evidence type="ECO:0000256" key="2">
    <source>
        <dbReference type="ARBA" id="ARBA00022729"/>
    </source>
</evidence>
<name>A0A2H5QPS2_CITUN</name>
<accession>A0A2H5QPS2</accession>
<feature type="active site" description="Charge relay system" evidence="8">
    <location>
        <position position="365"/>
    </location>
</feature>
<gene>
    <name evidence="11" type="ORF">CUMW_250060</name>
</gene>
<protein>
    <recommendedName>
        <fullName evidence="7">Lipase</fullName>
    </recommendedName>
</protein>
<feature type="active site" description="Charge relay system" evidence="8">
    <location>
        <position position="394"/>
    </location>
</feature>
<evidence type="ECO:0000256" key="9">
    <source>
        <dbReference type="SAM" id="SignalP"/>
    </source>
</evidence>
<dbReference type="STRING" id="55188.A0A2H5QPS2"/>
<evidence type="ECO:0000256" key="8">
    <source>
        <dbReference type="PIRSR" id="PIRSR000862-1"/>
    </source>
</evidence>
<feature type="active site" description="Nucleophile" evidence="8">
    <location>
        <position position="180"/>
    </location>
</feature>
<dbReference type="PANTHER" id="PTHR11005">
    <property type="entry name" value="LYSOSOMAL ACID LIPASE-RELATED"/>
    <property type="match status" value="1"/>
</dbReference>
<evidence type="ECO:0000259" key="10">
    <source>
        <dbReference type="Pfam" id="PF04083"/>
    </source>
</evidence>
<proteinExistence type="inferred from homology"/>
<evidence type="ECO:0000256" key="5">
    <source>
        <dbReference type="ARBA" id="ARBA00023098"/>
    </source>
</evidence>
<dbReference type="Gene3D" id="3.40.50.1820">
    <property type="entry name" value="alpha/beta hydrolase"/>
    <property type="match status" value="1"/>
</dbReference>
<dbReference type="InterPro" id="IPR025483">
    <property type="entry name" value="Lipase_euk"/>
</dbReference>
<sequence length="424" mass="47385">MRRSLSSSLVVGAIFALLLREISAIKTDVSNLRRRSPDDGTRSLCSHLIRPNGYPCTEHTVQTKDGYLLALQRVSSRNGNLRVQCGPPVLLVHGLFMGGDAWFLDSTEESLGFILADHGFDVWVANVRGTHWSHGHVTLSEKSKGFWDWSWQDLALYDLAEMICFINLKTSSKIFLVGHSQGTIVSLAALTQPDVVEMVEAAALLSPISYLDHITAPLVRRMVSMHLDQMVLALGMHQLNFRSNVLIDLIDSLCNGHLDCNDLLTAITGKNCCFNNSRVDFYLENEPHPSSAKNIHHLFQNAENATKNLCFAFPCFAVIRQGTFSQYDYGFFKNLRLYGQTKPPAFDLTRIPKSLPLWMSYGGNDALADVIDVQHTLNELQSTPELVYLENYGHMDFILSINGKEDLYNNMIGFFSSLGKSSSS</sequence>
<organism evidence="11 12">
    <name type="scientific">Citrus unshiu</name>
    <name type="common">Satsuma mandarin</name>
    <name type="synonym">Citrus nobilis var. unshiu</name>
    <dbReference type="NCBI Taxonomy" id="55188"/>
    <lineage>
        <taxon>Eukaryota</taxon>
        <taxon>Viridiplantae</taxon>
        <taxon>Streptophyta</taxon>
        <taxon>Embryophyta</taxon>
        <taxon>Tracheophyta</taxon>
        <taxon>Spermatophyta</taxon>
        <taxon>Magnoliopsida</taxon>
        <taxon>eudicotyledons</taxon>
        <taxon>Gunneridae</taxon>
        <taxon>Pentapetalae</taxon>
        <taxon>rosids</taxon>
        <taxon>malvids</taxon>
        <taxon>Sapindales</taxon>
        <taxon>Rutaceae</taxon>
        <taxon>Aurantioideae</taxon>
        <taxon>Citrus</taxon>
    </lineage>
</organism>
<feature type="domain" description="Partial AB-hydrolase lipase" evidence="10">
    <location>
        <begin position="46"/>
        <end position="104"/>
    </location>
</feature>
<dbReference type="GO" id="GO:0016788">
    <property type="term" value="F:hydrolase activity, acting on ester bonds"/>
    <property type="evidence" value="ECO:0007669"/>
    <property type="project" value="InterPro"/>
</dbReference>
<dbReference type="FunFam" id="3.40.50.1820:FF:000057">
    <property type="entry name" value="Lipase"/>
    <property type="match status" value="1"/>
</dbReference>
<keyword evidence="2 9" id="KW-0732">Signal</keyword>
<evidence type="ECO:0000256" key="3">
    <source>
        <dbReference type="ARBA" id="ARBA00022801"/>
    </source>
</evidence>
<keyword evidence="5" id="KW-0443">Lipid metabolism</keyword>
<evidence type="ECO:0000313" key="12">
    <source>
        <dbReference type="Proteomes" id="UP000236630"/>
    </source>
</evidence>
<dbReference type="InterPro" id="IPR006693">
    <property type="entry name" value="AB_hydrolase_lipase"/>
</dbReference>
<keyword evidence="6" id="KW-0325">Glycoprotein</keyword>
<comment type="similarity">
    <text evidence="1 7">Belongs to the AB hydrolase superfamily. Lipase family.</text>
</comment>
<evidence type="ECO:0000256" key="4">
    <source>
        <dbReference type="ARBA" id="ARBA00022963"/>
    </source>
</evidence>
<keyword evidence="4 7" id="KW-0442">Lipid degradation</keyword>
<reference evidence="11 12" key="1">
    <citation type="journal article" date="2017" name="Front. Genet.">
        <title>Draft sequencing of the heterozygous diploid genome of Satsuma (Citrus unshiu Marc.) using a hybrid assembly approach.</title>
        <authorList>
            <person name="Shimizu T."/>
            <person name="Tanizawa Y."/>
            <person name="Mochizuki T."/>
            <person name="Nagasaki H."/>
            <person name="Yoshioka T."/>
            <person name="Toyoda A."/>
            <person name="Fujiyama A."/>
            <person name="Kaminuma E."/>
            <person name="Nakamura Y."/>
        </authorList>
    </citation>
    <scope>NUCLEOTIDE SEQUENCE [LARGE SCALE GENOMIC DNA]</scope>
    <source>
        <strain evidence="12">cv. Miyagawa wase</strain>
    </source>
</reference>
<dbReference type="Proteomes" id="UP000236630">
    <property type="component" value="Unassembled WGS sequence"/>
</dbReference>
<evidence type="ECO:0000256" key="6">
    <source>
        <dbReference type="ARBA" id="ARBA00023180"/>
    </source>
</evidence>
<dbReference type="SUPFAM" id="SSF53474">
    <property type="entry name" value="alpha/beta-Hydrolases"/>
    <property type="match status" value="1"/>
</dbReference>
<dbReference type="EMBL" id="BDQV01000596">
    <property type="protein sequence ID" value="GAY66599.1"/>
    <property type="molecule type" value="Genomic_DNA"/>
</dbReference>
<dbReference type="AlphaFoldDB" id="A0A2H5QPS2"/>
<keyword evidence="12" id="KW-1185">Reference proteome</keyword>
<feature type="signal peptide" evidence="9">
    <location>
        <begin position="1"/>
        <end position="24"/>
    </location>
</feature>
<keyword evidence="3 7" id="KW-0378">Hydrolase</keyword>
<evidence type="ECO:0000313" key="11">
    <source>
        <dbReference type="EMBL" id="GAY66599.1"/>
    </source>
</evidence>
<evidence type="ECO:0000256" key="7">
    <source>
        <dbReference type="PIRNR" id="PIRNR000862"/>
    </source>
</evidence>
<dbReference type="InterPro" id="IPR029058">
    <property type="entry name" value="AB_hydrolase_fold"/>
</dbReference>
<feature type="chain" id="PRO_5014160751" description="Lipase" evidence="9">
    <location>
        <begin position="25"/>
        <end position="424"/>
    </location>
</feature>